<dbReference type="EMBL" id="CP130956">
    <property type="protein sequence ID" value="WLF52606.1"/>
    <property type="molecule type" value="Genomic_DNA"/>
</dbReference>
<dbReference type="Pfam" id="PF07992">
    <property type="entry name" value="Pyr_redox_2"/>
    <property type="match status" value="1"/>
</dbReference>
<dbReference type="Proteomes" id="UP001231166">
    <property type="component" value="Plasmid pRho-VOC14-L"/>
</dbReference>
<dbReference type="InterPro" id="IPR036188">
    <property type="entry name" value="FAD/NAD-bd_sf"/>
</dbReference>
<keyword evidence="4" id="KW-0560">Oxidoreductase</keyword>
<accession>A0AAX3YQ42</accession>
<evidence type="ECO:0000256" key="1">
    <source>
        <dbReference type="ARBA" id="ARBA00001974"/>
    </source>
</evidence>
<dbReference type="InterPro" id="IPR050446">
    <property type="entry name" value="FAD-oxidoreductase/Apoptosis"/>
</dbReference>
<gene>
    <name evidence="7" type="ORF">O4328_42915</name>
    <name evidence="8" type="ORF">Q5707_39450</name>
    <name evidence="9" type="ORF">Q5707_45545</name>
</gene>
<protein>
    <submittedName>
        <fullName evidence="8">FAD-dependent oxidoreductase</fullName>
    </submittedName>
</protein>
<evidence type="ECO:0000259" key="6">
    <source>
        <dbReference type="Pfam" id="PF14759"/>
    </source>
</evidence>
<evidence type="ECO:0000259" key="5">
    <source>
        <dbReference type="Pfam" id="PF07992"/>
    </source>
</evidence>
<feature type="domain" description="Reductase C-terminal" evidence="6">
    <location>
        <begin position="329"/>
        <end position="413"/>
    </location>
</feature>
<dbReference type="PANTHER" id="PTHR43557:SF2">
    <property type="entry name" value="RIESKE DOMAIN-CONTAINING PROTEIN-RELATED"/>
    <property type="match status" value="1"/>
</dbReference>
<dbReference type="GO" id="GO:0016651">
    <property type="term" value="F:oxidoreductase activity, acting on NAD(P)H"/>
    <property type="evidence" value="ECO:0007669"/>
    <property type="project" value="TreeGrafter"/>
</dbReference>
<geneLocation type="plasmid" evidence="8 11">
    <name>pRho-VOC14-L</name>
</geneLocation>
<reference evidence="7" key="1">
    <citation type="submission" date="2022-12" db="EMBL/GenBank/DDBJ databases">
        <authorList>
            <person name="Krivoruchko A.V."/>
            <person name="Elkin A."/>
        </authorList>
    </citation>
    <scope>NUCLEOTIDE SEQUENCE</scope>
    <source>
        <strain evidence="7">IEGM 249</strain>
    </source>
</reference>
<dbReference type="Gene3D" id="3.30.390.30">
    <property type="match status" value="1"/>
</dbReference>
<dbReference type="InterPro" id="IPR028202">
    <property type="entry name" value="Reductase_C"/>
</dbReference>
<dbReference type="GO" id="GO:0005737">
    <property type="term" value="C:cytoplasm"/>
    <property type="evidence" value="ECO:0007669"/>
    <property type="project" value="TreeGrafter"/>
</dbReference>
<reference evidence="8" key="2">
    <citation type="submission" date="2023-07" db="EMBL/GenBank/DDBJ databases">
        <title>Genomic analysis of Rhodococcus opacus VOC-14 with glycol ethers degradation activity.</title>
        <authorList>
            <person name="Narkevich D.A."/>
            <person name="Hlushen A.M."/>
            <person name="Akhremchuk A.E."/>
            <person name="Sikolenko M.A."/>
            <person name="Valentovich L.N."/>
        </authorList>
    </citation>
    <scope>NUCLEOTIDE SEQUENCE</scope>
    <source>
        <strain evidence="8">VOC-14</strain>
        <plasmid evidence="8">pRho-VOC14-L</plasmid>
    </source>
</reference>
<dbReference type="PRINTS" id="PR00411">
    <property type="entry name" value="PNDRDTASEI"/>
</dbReference>
<feature type="domain" description="FAD/NAD(P)-binding" evidence="5">
    <location>
        <begin position="11"/>
        <end position="310"/>
    </location>
</feature>
<dbReference type="Pfam" id="PF14759">
    <property type="entry name" value="Reductase_C"/>
    <property type="match status" value="1"/>
</dbReference>
<evidence type="ECO:0000313" key="10">
    <source>
        <dbReference type="Proteomes" id="UP001066327"/>
    </source>
</evidence>
<dbReference type="RefSeq" id="WP_269592951.1">
    <property type="nucleotide sequence ID" value="NZ_CP130956.1"/>
</dbReference>
<dbReference type="PANTHER" id="PTHR43557">
    <property type="entry name" value="APOPTOSIS-INDUCING FACTOR 1"/>
    <property type="match status" value="1"/>
</dbReference>
<dbReference type="SUPFAM" id="SSF51905">
    <property type="entry name" value="FAD/NAD(P)-binding domain"/>
    <property type="match status" value="2"/>
</dbReference>
<dbReference type="InterPro" id="IPR023753">
    <property type="entry name" value="FAD/NAD-binding_dom"/>
</dbReference>
<evidence type="ECO:0000313" key="8">
    <source>
        <dbReference type="EMBL" id="WLF51597.1"/>
    </source>
</evidence>
<sequence>MSKQTSVVGAVIIGAGHAGITAAALLRQRGFDDPITIVGDSEHLPYHRPPLSKSYLSSPDGALDPLRPSEFYRSEGIDLIRGQQVSSVHTDRKMVRLDEGTTLEYSSLILATGARPRDLTIAGSSLRGVTSLHNYEDSLALRDLLGAGPGTKVAIVGAGYVGLEVAAAGLERGVDVTVVERADRALGRVASPDLSAWLSGYHRDRGTRLLTGADLQELLPGEDGAVRALRLADGTVIDCDGALVGVGVLPCDGLARAAGINCDNTGVVVDAHARTSTPGVYAIGDVTSRPVPPYPGRFRLESIPSATEQAGQAVAAILGLDAPKPEVPWFWSDQFDAKIKIAGLLVGATTAVVRGNPADDRFAVFHLADDDTVRAVETVNSAPEFMAGKRWIADGVRVDPRRIADRSIALREVPSGTPVGS</sequence>
<evidence type="ECO:0000256" key="2">
    <source>
        <dbReference type="ARBA" id="ARBA00022630"/>
    </source>
</evidence>
<evidence type="ECO:0000256" key="4">
    <source>
        <dbReference type="ARBA" id="ARBA00023002"/>
    </source>
</evidence>
<keyword evidence="10" id="KW-1185">Reference proteome</keyword>
<dbReference type="Proteomes" id="UP001066327">
    <property type="component" value="Unassembled WGS sequence"/>
</dbReference>
<keyword evidence="2" id="KW-0285">Flavoprotein</keyword>
<keyword evidence="3" id="KW-0274">FAD</keyword>
<dbReference type="EMBL" id="CP130956">
    <property type="protein sequence ID" value="WLF51597.1"/>
    <property type="molecule type" value="Genomic_DNA"/>
</dbReference>
<evidence type="ECO:0000313" key="7">
    <source>
        <dbReference type="EMBL" id="MCZ4590295.1"/>
    </source>
</evidence>
<evidence type="ECO:0000313" key="9">
    <source>
        <dbReference type="EMBL" id="WLF52606.1"/>
    </source>
</evidence>
<dbReference type="EMBL" id="JAPWIS010000045">
    <property type="protein sequence ID" value="MCZ4590295.1"/>
    <property type="molecule type" value="Genomic_DNA"/>
</dbReference>
<dbReference type="AlphaFoldDB" id="A0AAX3YQ42"/>
<dbReference type="InterPro" id="IPR016156">
    <property type="entry name" value="FAD/NAD-linked_Rdtase_dimer_sf"/>
</dbReference>
<comment type="cofactor">
    <cofactor evidence="1">
        <name>FAD</name>
        <dbReference type="ChEBI" id="CHEBI:57692"/>
    </cofactor>
</comment>
<dbReference type="PRINTS" id="PR00368">
    <property type="entry name" value="FADPNR"/>
</dbReference>
<dbReference type="Gene3D" id="3.50.50.60">
    <property type="entry name" value="FAD/NAD(P)-binding domain"/>
    <property type="match status" value="2"/>
</dbReference>
<name>A0AAX3YQ42_RHOOP</name>
<keyword evidence="8" id="KW-0614">Plasmid</keyword>
<evidence type="ECO:0000256" key="3">
    <source>
        <dbReference type="ARBA" id="ARBA00022827"/>
    </source>
</evidence>
<dbReference type="SUPFAM" id="SSF55424">
    <property type="entry name" value="FAD/NAD-linked reductases, dimerisation (C-terminal) domain"/>
    <property type="match status" value="1"/>
</dbReference>
<organism evidence="8 11">
    <name type="scientific">Rhodococcus opacus</name>
    <name type="common">Nocardia opaca</name>
    <dbReference type="NCBI Taxonomy" id="37919"/>
    <lineage>
        <taxon>Bacteria</taxon>
        <taxon>Bacillati</taxon>
        <taxon>Actinomycetota</taxon>
        <taxon>Actinomycetes</taxon>
        <taxon>Mycobacteriales</taxon>
        <taxon>Nocardiaceae</taxon>
        <taxon>Rhodococcus</taxon>
    </lineage>
</organism>
<proteinExistence type="predicted"/>
<evidence type="ECO:0000313" key="11">
    <source>
        <dbReference type="Proteomes" id="UP001231166"/>
    </source>
</evidence>